<dbReference type="RefSeq" id="XP_056548921.1">
    <property type="nucleotide sequence ID" value="XM_056705698.1"/>
</dbReference>
<comment type="caution">
    <text evidence="1">The sequence shown here is derived from an EMBL/GenBank/DDBJ whole genome shotgun (WGS) entry which is preliminary data.</text>
</comment>
<dbReference type="EMBL" id="JAPZBS010000011">
    <property type="protein sequence ID" value="KAJ5354352.1"/>
    <property type="molecule type" value="Genomic_DNA"/>
</dbReference>
<name>A0A9W9R610_9EURO</name>
<accession>A0A9W9R610</accession>
<reference evidence="1" key="2">
    <citation type="journal article" date="2023" name="IMA Fungus">
        <title>Comparative genomic study of the Penicillium genus elucidates a diverse pangenome and 15 lateral gene transfer events.</title>
        <authorList>
            <person name="Petersen C."/>
            <person name="Sorensen T."/>
            <person name="Nielsen M.R."/>
            <person name="Sondergaard T.E."/>
            <person name="Sorensen J.L."/>
            <person name="Fitzpatrick D.A."/>
            <person name="Frisvad J.C."/>
            <person name="Nielsen K.L."/>
        </authorList>
    </citation>
    <scope>NUCLEOTIDE SEQUENCE</scope>
    <source>
        <strain evidence="1">IBT 29864</strain>
    </source>
</reference>
<gene>
    <name evidence="1" type="ORF">N7496_012785</name>
</gene>
<dbReference type="Proteomes" id="UP001147782">
    <property type="component" value="Unassembled WGS sequence"/>
</dbReference>
<dbReference type="GeneID" id="81444877"/>
<sequence length="65" mass="7232">MAAQAKRIVESKVLTARAEGESAKLMRQICFQVADILSSALAMQNRYRETIKSMVKSANNRCLLS</sequence>
<dbReference type="AlphaFoldDB" id="A0A9W9R610"/>
<organism evidence="1 2">
    <name type="scientific">Penicillium cataractarum</name>
    <dbReference type="NCBI Taxonomy" id="2100454"/>
    <lineage>
        <taxon>Eukaryota</taxon>
        <taxon>Fungi</taxon>
        <taxon>Dikarya</taxon>
        <taxon>Ascomycota</taxon>
        <taxon>Pezizomycotina</taxon>
        <taxon>Eurotiomycetes</taxon>
        <taxon>Eurotiomycetidae</taxon>
        <taxon>Eurotiales</taxon>
        <taxon>Aspergillaceae</taxon>
        <taxon>Penicillium</taxon>
    </lineage>
</organism>
<keyword evidence="2" id="KW-1185">Reference proteome</keyword>
<evidence type="ECO:0000313" key="2">
    <source>
        <dbReference type="Proteomes" id="UP001147782"/>
    </source>
</evidence>
<proteinExistence type="predicted"/>
<protein>
    <submittedName>
        <fullName evidence="1">Uncharacterized protein</fullName>
    </submittedName>
</protein>
<reference evidence="1" key="1">
    <citation type="submission" date="2022-11" db="EMBL/GenBank/DDBJ databases">
        <authorList>
            <person name="Petersen C."/>
        </authorList>
    </citation>
    <scope>NUCLEOTIDE SEQUENCE</scope>
    <source>
        <strain evidence="1">IBT 29864</strain>
    </source>
</reference>
<dbReference type="OrthoDB" id="2105077at2759"/>
<evidence type="ECO:0000313" key="1">
    <source>
        <dbReference type="EMBL" id="KAJ5354352.1"/>
    </source>
</evidence>